<evidence type="ECO:0000256" key="1">
    <source>
        <dbReference type="SAM" id="MobiDB-lite"/>
    </source>
</evidence>
<protein>
    <submittedName>
        <fullName evidence="2">Uncharacterized protein</fullName>
    </submittedName>
</protein>
<feature type="region of interest" description="Disordered" evidence="1">
    <location>
        <begin position="131"/>
        <end position="198"/>
    </location>
</feature>
<dbReference type="EMBL" id="JASSZA010000019">
    <property type="protein sequence ID" value="KAK2089243.1"/>
    <property type="molecule type" value="Genomic_DNA"/>
</dbReference>
<comment type="caution">
    <text evidence="2">The sequence shown here is derived from an EMBL/GenBank/DDBJ whole genome shotgun (WGS) entry which is preliminary data.</text>
</comment>
<feature type="region of interest" description="Disordered" evidence="1">
    <location>
        <begin position="1"/>
        <end position="48"/>
    </location>
</feature>
<organism evidence="2 3">
    <name type="scientific">Saguinus oedipus</name>
    <name type="common">Cotton-top tamarin</name>
    <name type="synonym">Oedipomidas oedipus</name>
    <dbReference type="NCBI Taxonomy" id="9490"/>
    <lineage>
        <taxon>Eukaryota</taxon>
        <taxon>Metazoa</taxon>
        <taxon>Chordata</taxon>
        <taxon>Craniata</taxon>
        <taxon>Vertebrata</taxon>
        <taxon>Euteleostomi</taxon>
        <taxon>Mammalia</taxon>
        <taxon>Eutheria</taxon>
        <taxon>Euarchontoglires</taxon>
        <taxon>Primates</taxon>
        <taxon>Haplorrhini</taxon>
        <taxon>Platyrrhini</taxon>
        <taxon>Cebidae</taxon>
        <taxon>Callitrichinae</taxon>
        <taxon>Saguinus</taxon>
    </lineage>
</organism>
<reference evidence="2 3" key="1">
    <citation type="submission" date="2023-05" db="EMBL/GenBank/DDBJ databases">
        <title>B98-5 Cell Line De Novo Hybrid Assembly: An Optical Mapping Approach.</title>
        <authorList>
            <person name="Kananen K."/>
            <person name="Auerbach J.A."/>
            <person name="Kautto E."/>
            <person name="Blachly J.S."/>
        </authorList>
    </citation>
    <scope>NUCLEOTIDE SEQUENCE [LARGE SCALE GENOMIC DNA]</scope>
    <source>
        <strain evidence="2">B95-8</strain>
        <tissue evidence="2">Cell line</tissue>
    </source>
</reference>
<dbReference type="Proteomes" id="UP001266305">
    <property type="component" value="Unassembled WGS sequence"/>
</dbReference>
<sequence>MGPGDALEPEDIRYLSPNPPLAPESPLQPRRGMVAASGWTPQTRPTPPAAGILRLGTWVTKSGSPLCQQPFRLIGVDAERPAQGLRIRRGVQEERTLRSNWLTPPKGSSAIPRQYQSCTCKLRIRHGQQWEPVGEGATPDFPCVSRSLTPARQSRGPESQRRSQASAAECPRQTRSPFEEWGGRRVGQASASSVMRDM</sequence>
<name>A0ABQ9TXV2_SAGOE</name>
<gene>
    <name evidence="2" type="ORF">P7K49_035150</name>
</gene>
<feature type="compositionally biased region" description="Polar residues" evidence="1">
    <location>
        <begin position="189"/>
        <end position="198"/>
    </location>
</feature>
<proteinExistence type="predicted"/>
<evidence type="ECO:0000313" key="3">
    <source>
        <dbReference type="Proteomes" id="UP001266305"/>
    </source>
</evidence>
<keyword evidence="3" id="KW-1185">Reference proteome</keyword>
<accession>A0ABQ9TXV2</accession>
<evidence type="ECO:0000313" key="2">
    <source>
        <dbReference type="EMBL" id="KAK2089243.1"/>
    </source>
</evidence>